<comment type="catalytic activity">
    <reaction evidence="10">
        <text>sn-glycerol 3-phosphate + NAD(+) = dihydroxyacetone phosphate + NADH + H(+)</text>
        <dbReference type="Rhea" id="RHEA:11092"/>
        <dbReference type="ChEBI" id="CHEBI:15378"/>
        <dbReference type="ChEBI" id="CHEBI:57540"/>
        <dbReference type="ChEBI" id="CHEBI:57597"/>
        <dbReference type="ChEBI" id="CHEBI:57642"/>
        <dbReference type="ChEBI" id="CHEBI:57945"/>
        <dbReference type="EC" id="1.1.1.94"/>
    </reaction>
</comment>
<reference evidence="18 19" key="1">
    <citation type="submission" date="2018-03" db="EMBL/GenBank/DDBJ databases">
        <authorList>
            <person name="Keele B.F."/>
        </authorList>
    </citation>
    <scope>NUCLEOTIDE SEQUENCE [LARGE SCALE GENOMIC DNA]</scope>
    <source>
        <strain evidence="18 19">CeCT 8812</strain>
    </source>
</reference>
<dbReference type="GO" id="GO:0051287">
    <property type="term" value="F:NAD binding"/>
    <property type="evidence" value="ECO:0007669"/>
    <property type="project" value="InterPro"/>
</dbReference>
<evidence type="ECO:0000256" key="7">
    <source>
        <dbReference type="ARBA" id="ARBA00023098"/>
    </source>
</evidence>
<feature type="active site" description="Proton acceptor" evidence="10 11">
    <location>
        <position position="210"/>
    </location>
</feature>
<keyword evidence="3 10" id="KW-0547">Nucleotide-binding</keyword>
<evidence type="ECO:0000256" key="11">
    <source>
        <dbReference type="PIRSR" id="PIRSR000114-1"/>
    </source>
</evidence>
<evidence type="ECO:0000313" key="18">
    <source>
        <dbReference type="EMBL" id="SPF29802.1"/>
    </source>
</evidence>
<dbReference type="Pfam" id="PF07479">
    <property type="entry name" value="NAD_Gly3P_dh_C"/>
    <property type="match status" value="1"/>
</dbReference>
<sequence length="375" mass="39306">MSNTIQRAEQLSYEEIAVIGAGAWGTALAAVARRAGCSVRLFSRDAATAEAIVNGRQNPRYLPGITLPEGLMATTSLEQALDGAEAVLIVTPSGTIRTVSRDVAQFAPEGAPLFACAKGIEAQTGLLMTGIIAEEAPNRVLGCVSGPTFATETAAQQPTAVTIACTSSSAGPVPPHKLAAARMAASLTTDSFRPYVSDDLIGVEIGGAVKNVIAIACGILDGAQFGENARAALITRGLNEIKELAVVLGGRRETVTGLSGIGDLMLTCSSTKSRNFSYGRQRGQGISEADVFDGKPVVVEGRENAITITDLARRYRLHMPICEMVRAIVEGQQPIGEAFAAFWAAPIEAEPRAMQISITHPAETAAQEKFEELLP</sequence>
<feature type="binding site" evidence="12">
    <location>
        <position position="118"/>
    </location>
    <ligand>
        <name>substrate</name>
    </ligand>
</feature>
<feature type="domain" description="Glycerol-3-phosphate dehydrogenase NAD-dependent C-terminal" evidence="17">
    <location>
        <begin position="199"/>
        <end position="338"/>
    </location>
</feature>
<dbReference type="GO" id="GO:0005975">
    <property type="term" value="P:carbohydrate metabolic process"/>
    <property type="evidence" value="ECO:0007669"/>
    <property type="project" value="InterPro"/>
</dbReference>
<dbReference type="InterPro" id="IPR013328">
    <property type="entry name" value="6PGD_dom2"/>
</dbReference>
<feature type="binding site" evidence="10">
    <location>
        <position position="273"/>
    </location>
    <ligand>
        <name>sn-glycerol 3-phosphate</name>
        <dbReference type="ChEBI" id="CHEBI:57597"/>
    </ligand>
</feature>
<keyword evidence="19" id="KW-1185">Reference proteome</keyword>
<keyword evidence="10" id="KW-0963">Cytoplasm</keyword>
<dbReference type="PIRSF" id="PIRSF000114">
    <property type="entry name" value="Glycerol-3-P_dh"/>
    <property type="match status" value="1"/>
</dbReference>
<dbReference type="PANTHER" id="PTHR11728:SF1">
    <property type="entry name" value="GLYCEROL-3-PHOSPHATE DEHYDROGENASE [NAD(+)] 2, CHLOROPLASTIC"/>
    <property type="match status" value="1"/>
</dbReference>
<dbReference type="GO" id="GO:0141152">
    <property type="term" value="F:glycerol-3-phosphate dehydrogenase (NAD+) activity"/>
    <property type="evidence" value="ECO:0007669"/>
    <property type="project" value="RHEA"/>
</dbReference>
<dbReference type="AlphaFoldDB" id="A0A2R8AC82"/>
<evidence type="ECO:0000256" key="10">
    <source>
        <dbReference type="HAMAP-Rule" id="MF_00394"/>
    </source>
</evidence>
<dbReference type="RefSeq" id="WP_108782470.1">
    <property type="nucleotide sequence ID" value="NZ_OMKW01000002.1"/>
</dbReference>
<protein>
    <recommendedName>
        <fullName evidence="10">Glycerol-3-phosphate dehydrogenase [NAD(P)+]</fullName>
        <ecNumber evidence="10">1.1.1.94</ecNumber>
    </recommendedName>
    <alternativeName>
        <fullName evidence="10">NAD(P)(+)-dependent glycerol-3-phosphate dehydrogenase</fullName>
    </alternativeName>
    <alternativeName>
        <fullName evidence="10">NAD(P)H-dependent dihydroxyacetone-phosphate reductase</fullName>
    </alternativeName>
</protein>
<dbReference type="HAMAP" id="MF_00394">
    <property type="entry name" value="NAD_Glyc3P_dehydrog"/>
    <property type="match status" value="1"/>
</dbReference>
<evidence type="ECO:0000259" key="16">
    <source>
        <dbReference type="Pfam" id="PF01210"/>
    </source>
</evidence>
<comment type="subcellular location">
    <subcellularLocation>
        <location evidence="10">Cytoplasm</location>
    </subcellularLocation>
</comment>
<feature type="domain" description="Glycerol-3-phosphate dehydrogenase NAD-dependent N-terminal" evidence="16">
    <location>
        <begin position="15"/>
        <end position="169"/>
    </location>
</feature>
<dbReference type="Pfam" id="PF01210">
    <property type="entry name" value="NAD_Gly3P_dh_N"/>
    <property type="match status" value="1"/>
</dbReference>
<feature type="binding site" evidence="10">
    <location>
        <position position="118"/>
    </location>
    <ligand>
        <name>NADPH</name>
        <dbReference type="ChEBI" id="CHEBI:57783"/>
    </ligand>
</feature>
<keyword evidence="6 10" id="KW-0520">NAD</keyword>
<dbReference type="GO" id="GO:0005829">
    <property type="term" value="C:cytosol"/>
    <property type="evidence" value="ECO:0007669"/>
    <property type="project" value="TreeGrafter"/>
</dbReference>
<feature type="binding site" evidence="10">
    <location>
        <position position="44"/>
    </location>
    <ligand>
        <name>NADPH</name>
        <dbReference type="ChEBI" id="CHEBI:57783"/>
    </ligand>
</feature>
<feature type="binding site" evidence="10">
    <location>
        <position position="275"/>
    </location>
    <ligand>
        <name>sn-glycerol 3-phosphate</name>
        <dbReference type="ChEBI" id="CHEBI:57597"/>
    </ligand>
</feature>
<comment type="similarity">
    <text evidence="1 10 14">Belongs to the NAD-dependent glycerol-3-phosphate dehydrogenase family.</text>
</comment>
<proteinExistence type="inferred from homology"/>
<evidence type="ECO:0000256" key="8">
    <source>
        <dbReference type="ARBA" id="ARBA00023209"/>
    </source>
</evidence>
<dbReference type="Gene3D" id="1.10.1040.10">
    <property type="entry name" value="N-(1-d-carboxylethyl)-l-norvaline Dehydrogenase, domain 2"/>
    <property type="match status" value="1"/>
</dbReference>
<dbReference type="FunFam" id="3.40.50.720:FF:000019">
    <property type="entry name" value="Glycerol-3-phosphate dehydrogenase [NAD(P)+]"/>
    <property type="match status" value="1"/>
</dbReference>
<feature type="binding site" evidence="13">
    <location>
        <position position="150"/>
    </location>
    <ligand>
        <name>NAD(+)</name>
        <dbReference type="ChEBI" id="CHEBI:57540"/>
    </ligand>
</feature>
<dbReference type="SUPFAM" id="SSF48179">
    <property type="entry name" value="6-phosphogluconate dehydrogenase C-terminal domain-like"/>
    <property type="match status" value="1"/>
</dbReference>
<dbReference type="GO" id="GO:0141153">
    <property type="term" value="F:glycerol-3-phosphate dehydrogenase (NADP+) activity"/>
    <property type="evidence" value="ECO:0007669"/>
    <property type="project" value="RHEA"/>
</dbReference>
<dbReference type="GO" id="GO:0046168">
    <property type="term" value="P:glycerol-3-phosphate catabolic process"/>
    <property type="evidence" value="ECO:0007669"/>
    <property type="project" value="InterPro"/>
</dbReference>
<evidence type="ECO:0000256" key="3">
    <source>
        <dbReference type="ARBA" id="ARBA00022741"/>
    </source>
</evidence>
<organism evidence="18 19">
    <name type="scientific">Pontivivens insulae</name>
    <dbReference type="NCBI Taxonomy" id="1639689"/>
    <lineage>
        <taxon>Bacteria</taxon>
        <taxon>Pseudomonadati</taxon>
        <taxon>Pseudomonadota</taxon>
        <taxon>Alphaproteobacteria</taxon>
        <taxon>Rhodobacterales</taxon>
        <taxon>Paracoccaceae</taxon>
        <taxon>Pontivivens</taxon>
    </lineage>
</organism>
<name>A0A2R8AC82_9RHOB</name>
<keyword evidence="9 10" id="KW-1208">Phospholipid metabolism</keyword>
<dbReference type="InterPro" id="IPR006109">
    <property type="entry name" value="G3P_DH_NAD-dep_C"/>
</dbReference>
<feature type="binding site" evidence="10">
    <location>
        <position position="263"/>
    </location>
    <ligand>
        <name>sn-glycerol 3-phosphate</name>
        <dbReference type="ChEBI" id="CHEBI:57597"/>
    </ligand>
</feature>
<feature type="binding site" evidence="10">
    <location>
        <position position="148"/>
    </location>
    <ligand>
        <name>sn-glycerol 3-phosphate</name>
        <dbReference type="ChEBI" id="CHEBI:57597"/>
    </ligand>
</feature>
<evidence type="ECO:0000256" key="9">
    <source>
        <dbReference type="ARBA" id="ARBA00023264"/>
    </source>
</evidence>
<comment type="caution">
    <text evidence="10">Lacks conserved residue(s) required for the propagation of feature annotation.</text>
</comment>
<feature type="binding site" evidence="13">
    <location>
        <begin position="20"/>
        <end position="25"/>
    </location>
    <ligand>
        <name>NAD(+)</name>
        <dbReference type="ChEBI" id="CHEBI:57540"/>
    </ligand>
</feature>
<dbReference type="PRINTS" id="PR00077">
    <property type="entry name" value="GPDHDRGNASE"/>
</dbReference>
<gene>
    <name evidence="10 18" type="primary">gpsA</name>
    <name evidence="18" type="ORF">POI8812_02120</name>
</gene>
<evidence type="ECO:0000256" key="1">
    <source>
        <dbReference type="ARBA" id="ARBA00011009"/>
    </source>
</evidence>
<comment type="catalytic activity">
    <reaction evidence="10 15">
        <text>sn-glycerol 3-phosphate + NADP(+) = dihydroxyacetone phosphate + NADPH + H(+)</text>
        <dbReference type="Rhea" id="RHEA:11096"/>
        <dbReference type="ChEBI" id="CHEBI:15378"/>
        <dbReference type="ChEBI" id="CHEBI:57597"/>
        <dbReference type="ChEBI" id="CHEBI:57642"/>
        <dbReference type="ChEBI" id="CHEBI:57783"/>
        <dbReference type="ChEBI" id="CHEBI:58349"/>
        <dbReference type="EC" id="1.1.1.94"/>
    </reaction>
</comment>
<evidence type="ECO:0000256" key="12">
    <source>
        <dbReference type="PIRSR" id="PIRSR000114-2"/>
    </source>
</evidence>
<dbReference type="GO" id="GO:0006650">
    <property type="term" value="P:glycerophospholipid metabolic process"/>
    <property type="evidence" value="ECO:0007669"/>
    <property type="project" value="UniProtKB-UniRule"/>
</dbReference>
<accession>A0A2R8AC82</accession>
<dbReference type="NCBIfam" id="NF000940">
    <property type="entry name" value="PRK00094.1-2"/>
    <property type="match status" value="1"/>
</dbReference>
<feature type="binding site" evidence="10">
    <location>
        <position position="298"/>
    </location>
    <ligand>
        <name>NADPH</name>
        <dbReference type="ChEBI" id="CHEBI:57783"/>
    </ligand>
</feature>
<evidence type="ECO:0000256" key="13">
    <source>
        <dbReference type="PIRSR" id="PIRSR000114-3"/>
    </source>
</evidence>
<feature type="binding site" evidence="13">
    <location>
        <position position="274"/>
    </location>
    <ligand>
        <name>NAD(+)</name>
        <dbReference type="ChEBI" id="CHEBI:57540"/>
    </ligand>
</feature>
<keyword evidence="4 10" id="KW-0521">NADP</keyword>
<dbReference type="PROSITE" id="PS00957">
    <property type="entry name" value="NAD_G3PDH"/>
    <property type="match status" value="1"/>
</dbReference>
<dbReference type="SUPFAM" id="SSF51735">
    <property type="entry name" value="NAD(P)-binding Rossmann-fold domains"/>
    <property type="match status" value="1"/>
</dbReference>
<dbReference type="PANTHER" id="PTHR11728">
    <property type="entry name" value="GLYCEROL-3-PHOSPHATE DEHYDROGENASE"/>
    <property type="match status" value="1"/>
</dbReference>
<dbReference type="GO" id="GO:0008654">
    <property type="term" value="P:phospholipid biosynthetic process"/>
    <property type="evidence" value="ECO:0007669"/>
    <property type="project" value="UniProtKB-KW"/>
</dbReference>
<feature type="binding site" evidence="10">
    <location>
        <position position="24"/>
    </location>
    <ligand>
        <name>NADPH</name>
        <dbReference type="ChEBI" id="CHEBI:57783"/>
    </ligand>
</feature>
<dbReference type="Proteomes" id="UP000244932">
    <property type="component" value="Unassembled WGS sequence"/>
</dbReference>
<feature type="binding site" evidence="10">
    <location>
        <position position="274"/>
    </location>
    <ligand>
        <name>NADPH</name>
        <dbReference type="ChEBI" id="CHEBI:57783"/>
    </ligand>
</feature>
<dbReference type="InterPro" id="IPR008927">
    <property type="entry name" value="6-PGluconate_DH-like_C_sf"/>
</dbReference>
<keyword evidence="7 10" id="KW-0443">Lipid metabolism</keyword>
<evidence type="ECO:0000256" key="5">
    <source>
        <dbReference type="ARBA" id="ARBA00023002"/>
    </source>
</evidence>
<feature type="binding site" evidence="10">
    <location>
        <position position="118"/>
    </location>
    <ligand>
        <name>sn-glycerol 3-phosphate</name>
        <dbReference type="ChEBI" id="CHEBI:57597"/>
    </ligand>
</feature>
<comment type="function">
    <text evidence="10">Catalyzes the reduction of the glycolytic intermediate dihydroxyacetone phosphate (DHAP) to sn-glycerol 3-phosphate (G3P), the key precursor for phospholipid synthesis.</text>
</comment>
<dbReference type="InterPro" id="IPR006168">
    <property type="entry name" value="G3P_DH_NAD-dep"/>
</dbReference>
<evidence type="ECO:0000259" key="17">
    <source>
        <dbReference type="Pfam" id="PF07479"/>
    </source>
</evidence>
<evidence type="ECO:0000256" key="2">
    <source>
        <dbReference type="ARBA" id="ARBA00022516"/>
    </source>
</evidence>
<feature type="binding site" evidence="10">
    <location>
        <position position="61"/>
    </location>
    <ligand>
        <name>NADPH</name>
        <dbReference type="ChEBI" id="CHEBI:57783"/>
    </ligand>
</feature>
<feature type="binding site" evidence="12">
    <location>
        <begin position="274"/>
        <end position="275"/>
    </location>
    <ligand>
        <name>substrate</name>
    </ligand>
</feature>
<feature type="binding site" evidence="10">
    <location>
        <position position="300"/>
    </location>
    <ligand>
        <name>NADPH</name>
        <dbReference type="ChEBI" id="CHEBI:57783"/>
    </ligand>
</feature>
<evidence type="ECO:0000256" key="14">
    <source>
        <dbReference type="RuleBase" id="RU000437"/>
    </source>
</evidence>
<feature type="binding site" evidence="10">
    <location>
        <position position="150"/>
    </location>
    <ligand>
        <name>NADPH</name>
        <dbReference type="ChEBI" id="CHEBI:57783"/>
    </ligand>
</feature>
<dbReference type="UniPathway" id="UPA00940"/>
<feature type="binding site" evidence="10">
    <location>
        <position position="274"/>
    </location>
    <ligand>
        <name>sn-glycerol 3-phosphate</name>
        <dbReference type="ChEBI" id="CHEBI:57597"/>
    </ligand>
</feature>
<dbReference type="OrthoDB" id="9812273at2"/>
<feature type="binding site" evidence="10">
    <location>
        <position position="146"/>
    </location>
    <ligand>
        <name>sn-glycerol 3-phosphate</name>
        <dbReference type="ChEBI" id="CHEBI:57597"/>
    </ligand>
</feature>
<keyword evidence="8 10" id="KW-0594">Phospholipid biosynthesis</keyword>
<evidence type="ECO:0000256" key="15">
    <source>
        <dbReference type="RuleBase" id="RU000439"/>
    </source>
</evidence>
<comment type="pathway">
    <text evidence="10">Membrane lipid metabolism; glycerophospholipid metabolism.</text>
</comment>
<keyword evidence="5 10" id="KW-0560">Oxidoreductase</keyword>
<evidence type="ECO:0000256" key="4">
    <source>
        <dbReference type="ARBA" id="ARBA00022857"/>
    </source>
</evidence>
<dbReference type="InterPro" id="IPR011128">
    <property type="entry name" value="G3P_DH_NAD-dep_N"/>
</dbReference>
<feature type="binding site" evidence="10">
    <location>
        <position position="210"/>
    </location>
    <ligand>
        <name>sn-glycerol 3-phosphate</name>
        <dbReference type="ChEBI" id="CHEBI:57597"/>
    </ligand>
</feature>
<dbReference type="Gene3D" id="3.40.50.720">
    <property type="entry name" value="NAD(P)-binding Rossmann-like Domain"/>
    <property type="match status" value="1"/>
</dbReference>
<evidence type="ECO:0000313" key="19">
    <source>
        <dbReference type="Proteomes" id="UP000244932"/>
    </source>
</evidence>
<dbReference type="NCBIfam" id="NF000942">
    <property type="entry name" value="PRK00094.1-4"/>
    <property type="match status" value="1"/>
</dbReference>
<dbReference type="EMBL" id="OMKW01000002">
    <property type="protein sequence ID" value="SPF29802.1"/>
    <property type="molecule type" value="Genomic_DNA"/>
</dbReference>
<dbReference type="InterPro" id="IPR036291">
    <property type="entry name" value="NAD(P)-bd_dom_sf"/>
</dbReference>
<keyword evidence="2 10" id="KW-0444">Lipid biosynthesis</keyword>
<evidence type="ECO:0000256" key="6">
    <source>
        <dbReference type="ARBA" id="ARBA00023027"/>
    </source>
</evidence>
<dbReference type="GO" id="GO:0046167">
    <property type="term" value="P:glycerol-3-phosphate biosynthetic process"/>
    <property type="evidence" value="ECO:0007669"/>
    <property type="project" value="UniProtKB-UniRule"/>
</dbReference>
<dbReference type="EC" id="1.1.1.94" evidence="10"/>